<gene>
    <name evidence="7" type="ORF">QYE76_043422</name>
</gene>
<comment type="similarity">
    <text evidence="1">Belongs to the cystatin family. Phytocystatin subfamily.</text>
</comment>
<dbReference type="AlphaFoldDB" id="A0AAD8TIX6"/>
<evidence type="ECO:0000256" key="5">
    <source>
        <dbReference type="SAM" id="SignalP"/>
    </source>
</evidence>
<comment type="caution">
    <text evidence="7">The sequence shown here is derived from an EMBL/GenBank/DDBJ whole genome shotgun (WGS) entry which is preliminary data.</text>
</comment>
<organism evidence="7 8">
    <name type="scientific">Lolium multiflorum</name>
    <name type="common">Italian ryegrass</name>
    <name type="synonym">Lolium perenne subsp. multiflorum</name>
    <dbReference type="NCBI Taxonomy" id="4521"/>
    <lineage>
        <taxon>Eukaryota</taxon>
        <taxon>Viridiplantae</taxon>
        <taxon>Streptophyta</taxon>
        <taxon>Embryophyta</taxon>
        <taxon>Tracheophyta</taxon>
        <taxon>Spermatophyta</taxon>
        <taxon>Magnoliopsida</taxon>
        <taxon>Liliopsida</taxon>
        <taxon>Poales</taxon>
        <taxon>Poaceae</taxon>
        <taxon>BOP clade</taxon>
        <taxon>Pooideae</taxon>
        <taxon>Poodae</taxon>
        <taxon>Poeae</taxon>
        <taxon>Poeae Chloroplast Group 2 (Poeae type)</taxon>
        <taxon>Loliodinae</taxon>
        <taxon>Loliinae</taxon>
        <taxon>Lolium</taxon>
    </lineage>
</organism>
<protein>
    <recommendedName>
        <fullName evidence="6">Cystatin domain-containing protein</fullName>
    </recommendedName>
</protein>
<reference evidence="7" key="1">
    <citation type="submission" date="2023-07" db="EMBL/GenBank/DDBJ databases">
        <title>A chromosome-level genome assembly of Lolium multiflorum.</title>
        <authorList>
            <person name="Chen Y."/>
            <person name="Copetti D."/>
            <person name="Kolliker R."/>
            <person name="Studer B."/>
        </authorList>
    </citation>
    <scope>NUCLEOTIDE SEQUENCE</scope>
    <source>
        <strain evidence="7">02402/16</strain>
        <tissue evidence="7">Leaf</tissue>
    </source>
</reference>
<dbReference type="PANTHER" id="PTHR47373">
    <property type="entry name" value="CYSTEINE PROTEINASE INHIBITOR 2"/>
    <property type="match status" value="1"/>
</dbReference>
<dbReference type="SMART" id="SM00043">
    <property type="entry name" value="CY"/>
    <property type="match status" value="1"/>
</dbReference>
<evidence type="ECO:0000313" key="8">
    <source>
        <dbReference type="Proteomes" id="UP001231189"/>
    </source>
</evidence>
<proteinExistence type="inferred from homology"/>
<dbReference type="CDD" id="cd00042">
    <property type="entry name" value="CY"/>
    <property type="match status" value="1"/>
</dbReference>
<feature type="chain" id="PRO_5042266437" description="Cystatin domain-containing protein" evidence="5">
    <location>
        <begin position="25"/>
        <end position="145"/>
    </location>
</feature>
<dbReference type="GO" id="GO:0006952">
    <property type="term" value="P:defense response"/>
    <property type="evidence" value="ECO:0007669"/>
    <property type="project" value="UniProtKB-KW"/>
</dbReference>
<dbReference type="SUPFAM" id="SSF54403">
    <property type="entry name" value="Cystatin/monellin"/>
    <property type="match status" value="1"/>
</dbReference>
<dbReference type="EMBL" id="JAUUTY010000002">
    <property type="protein sequence ID" value="KAK1682574.1"/>
    <property type="molecule type" value="Genomic_DNA"/>
</dbReference>
<evidence type="ECO:0000256" key="1">
    <source>
        <dbReference type="ARBA" id="ARBA00007233"/>
    </source>
</evidence>
<dbReference type="PANTHER" id="PTHR47373:SF2">
    <property type="entry name" value="CYSTEINE PROTEINASE INHIBITOR 10"/>
    <property type="match status" value="1"/>
</dbReference>
<keyword evidence="5" id="KW-0732">Signal</keyword>
<sequence>MAASAASISLLLLATLAIAAAAAAETAQPLAHGATGGRTTIKDASTNKLVKSLGRFAVAEHNRRLRHGGGSGGNNGDPITVRLTFTAVAAAQRQVVSGVAYYLKVIARERGAGAGGDRPIDAVVVVKAWVKHESRELVSFMPSPK</sequence>
<evidence type="ECO:0000313" key="7">
    <source>
        <dbReference type="EMBL" id="KAK1682574.1"/>
    </source>
</evidence>
<evidence type="ECO:0000256" key="3">
    <source>
        <dbReference type="ARBA" id="ARBA00022704"/>
    </source>
</evidence>
<dbReference type="InterPro" id="IPR000010">
    <property type="entry name" value="Cystatin_dom"/>
</dbReference>
<dbReference type="InterPro" id="IPR046350">
    <property type="entry name" value="Cystatin_sf"/>
</dbReference>
<dbReference type="GO" id="GO:0004869">
    <property type="term" value="F:cysteine-type endopeptidase inhibitor activity"/>
    <property type="evidence" value="ECO:0007669"/>
    <property type="project" value="UniProtKB-KW"/>
</dbReference>
<evidence type="ECO:0000256" key="2">
    <source>
        <dbReference type="ARBA" id="ARBA00022690"/>
    </source>
</evidence>
<keyword evidence="3" id="KW-0789">Thiol protease inhibitor</keyword>
<name>A0AAD8TIX6_LOLMU</name>
<feature type="signal peptide" evidence="5">
    <location>
        <begin position="1"/>
        <end position="24"/>
    </location>
</feature>
<feature type="domain" description="Cystatin" evidence="6">
    <location>
        <begin position="33"/>
        <end position="143"/>
    </location>
</feature>
<evidence type="ECO:0000256" key="4">
    <source>
        <dbReference type="ARBA" id="ARBA00022821"/>
    </source>
</evidence>
<keyword evidence="4" id="KW-0611">Plant defense</keyword>
<dbReference type="Proteomes" id="UP001231189">
    <property type="component" value="Unassembled WGS sequence"/>
</dbReference>
<dbReference type="Gene3D" id="3.10.450.10">
    <property type="match status" value="1"/>
</dbReference>
<keyword evidence="8" id="KW-1185">Reference proteome</keyword>
<accession>A0AAD8TIX6</accession>
<keyword evidence="2" id="KW-0646">Protease inhibitor</keyword>
<evidence type="ECO:0000259" key="6">
    <source>
        <dbReference type="SMART" id="SM00043"/>
    </source>
</evidence>